<protein>
    <submittedName>
        <fullName evidence="1">Lipoprotein</fullName>
    </submittedName>
</protein>
<evidence type="ECO:0000313" key="1">
    <source>
        <dbReference type="EMBL" id="BAT28154.1"/>
    </source>
</evidence>
<dbReference type="RefSeq" id="WP_062226356.1">
    <property type="nucleotide sequence ID" value="NZ_BBWR01000002.1"/>
</dbReference>
<dbReference type="AlphaFoldDB" id="A0A0P0Z256"/>
<accession>A0A0P0Z256</accession>
<dbReference type="OrthoDB" id="8163917at2"/>
<reference evidence="1" key="1">
    <citation type="journal article" date="2015" name="Proc. Natl. Acad. Sci. U.S.A.">
        <title>Bacterial clade with the ribosomal RNA operon on a small plasmid rather than the chromosome.</title>
        <authorList>
            <person name="Anda M."/>
            <person name="Ohtsubo Y."/>
            <person name="Okubo T."/>
            <person name="Sugawara M."/>
            <person name="Nagata Y."/>
            <person name="Tsuda M."/>
            <person name="Minamisawa K."/>
            <person name="Mitsui H."/>
        </authorList>
    </citation>
    <scope>NUCLEOTIDE SEQUENCE</scope>
    <source>
        <strain evidence="1">JCM 14755</strain>
    </source>
</reference>
<sequence>MNLPRFACMIAALASLAGCQTITPEQLRAADEAQCRSYGFKAGTDAFAGCLQRIDLARDADRRAQLRALDDPLVVYQPVYVVR</sequence>
<proteinExistence type="predicted"/>
<dbReference type="PROSITE" id="PS51257">
    <property type="entry name" value="PROKAR_LIPOPROTEIN"/>
    <property type="match status" value="1"/>
</dbReference>
<keyword evidence="1" id="KW-0449">Lipoprotein</keyword>
<dbReference type="EMBL" id="LC066377">
    <property type="protein sequence ID" value="BAT28154.1"/>
    <property type="molecule type" value="Genomic_DNA"/>
</dbReference>
<organism evidence="1">
    <name type="scientific">Aureimonas frigidaquae</name>
    <dbReference type="NCBI Taxonomy" id="424757"/>
    <lineage>
        <taxon>Bacteria</taxon>
        <taxon>Pseudomonadati</taxon>
        <taxon>Pseudomonadota</taxon>
        <taxon>Alphaproteobacteria</taxon>
        <taxon>Hyphomicrobiales</taxon>
        <taxon>Aurantimonadaceae</taxon>
        <taxon>Aureimonas</taxon>
    </lineage>
</organism>
<name>A0A0P0Z256_9HYPH</name>